<gene>
    <name evidence="1" type="ORF">B0J15DRAFT_400942</name>
</gene>
<protein>
    <recommendedName>
        <fullName evidence="3">Vegetative cell wall protein gp1</fullName>
    </recommendedName>
</protein>
<evidence type="ECO:0000313" key="2">
    <source>
        <dbReference type="Proteomes" id="UP000736672"/>
    </source>
</evidence>
<dbReference type="OrthoDB" id="5398854at2759"/>
<name>A0A9P9H230_FUSSL</name>
<evidence type="ECO:0000313" key="1">
    <source>
        <dbReference type="EMBL" id="KAH7248452.1"/>
    </source>
</evidence>
<sequence>MSYPLPGTPRWGPFLNHASVYPWMSFVTPSPSPYHAWAETIHHCPTTQPDFGRFNISSQQGNFSPRPPKGSPRYSSFGQYSTAVINHRTSLSPRLSASSRRSKCDRQYSFAYIGASNPYGESDEDEIIEILRHTYVLSAQSRLSNHHDRRPAPYTQDFEYDLGLYTNYDHNDGPEAAAPTAYYKKLYGREQMPVPQPQPPTSFVHGRRSSTAALPTQSQLVRPTSCHCITKSILATPKATKADARKHHIPQGYSLKNWDPSEEPVLLLGSVFDANSLGKWIYDWTIYHHGPANPLSDMAGELWLLLIQLASKVKRAEEVVGRARSAKNQVLVGEFIDAGERLSEKLRGLLKACESSMLKAAERKTSGPGKNAGIEFIDTLFGRDRELDKTEKFMQNVRLFILRFDANCEEIL</sequence>
<dbReference type="EMBL" id="JAGTJS010000014">
    <property type="protein sequence ID" value="KAH7248452.1"/>
    <property type="molecule type" value="Genomic_DNA"/>
</dbReference>
<accession>A0A9P9H230</accession>
<comment type="caution">
    <text evidence="1">The sequence shown here is derived from an EMBL/GenBank/DDBJ whole genome shotgun (WGS) entry which is preliminary data.</text>
</comment>
<proteinExistence type="predicted"/>
<reference evidence="1" key="1">
    <citation type="journal article" date="2021" name="Nat. Commun.">
        <title>Genetic determinants of endophytism in the Arabidopsis root mycobiome.</title>
        <authorList>
            <person name="Mesny F."/>
            <person name="Miyauchi S."/>
            <person name="Thiergart T."/>
            <person name="Pickel B."/>
            <person name="Atanasova L."/>
            <person name="Karlsson M."/>
            <person name="Huettel B."/>
            <person name="Barry K.W."/>
            <person name="Haridas S."/>
            <person name="Chen C."/>
            <person name="Bauer D."/>
            <person name="Andreopoulos W."/>
            <person name="Pangilinan J."/>
            <person name="LaButti K."/>
            <person name="Riley R."/>
            <person name="Lipzen A."/>
            <person name="Clum A."/>
            <person name="Drula E."/>
            <person name="Henrissat B."/>
            <person name="Kohler A."/>
            <person name="Grigoriev I.V."/>
            <person name="Martin F.M."/>
            <person name="Hacquard S."/>
        </authorList>
    </citation>
    <scope>NUCLEOTIDE SEQUENCE</scope>
    <source>
        <strain evidence="1">FSSC 5 MPI-SDFR-AT-0091</strain>
    </source>
</reference>
<organism evidence="1 2">
    <name type="scientific">Fusarium solani</name>
    <name type="common">Filamentous fungus</name>
    <dbReference type="NCBI Taxonomy" id="169388"/>
    <lineage>
        <taxon>Eukaryota</taxon>
        <taxon>Fungi</taxon>
        <taxon>Dikarya</taxon>
        <taxon>Ascomycota</taxon>
        <taxon>Pezizomycotina</taxon>
        <taxon>Sordariomycetes</taxon>
        <taxon>Hypocreomycetidae</taxon>
        <taxon>Hypocreales</taxon>
        <taxon>Nectriaceae</taxon>
        <taxon>Fusarium</taxon>
        <taxon>Fusarium solani species complex</taxon>
    </lineage>
</organism>
<evidence type="ECO:0008006" key="3">
    <source>
        <dbReference type="Google" id="ProtNLM"/>
    </source>
</evidence>
<keyword evidence="2" id="KW-1185">Reference proteome</keyword>
<dbReference type="Proteomes" id="UP000736672">
    <property type="component" value="Unassembled WGS sequence"/>
</dbReference>
<dbReference type="AlphaFoldDB" id="A0A9P9H230"/>